<evidence type="ECO:0000313" key="4">
    <source>
        <dbReference type="Proteomes" id="UP000680116"/>
    </source>
</evidence>
<reference evidence="3 4" key="1">
    <citation type="submission" date="2021-04" db="EMBL/GenBank/DDBJ databases">
        <authorList>
            <person name="Rodrigo-Torres L."/>
            <person name="Arahal R. D."/>
            <person name="Lucena T."/>
        </authorList>
    </citation>
    <scope>NUCLEOTIDE SEQUENCE [LARGE SCALE GENOMIC DNA]</scope>
    <source>
        <strain evidence="3 4">CECT 30171</strain>
    </source>
</reference>
<dbReference type="SUPFAM" id="SSF101874">
    <property type="entry name" value="YceI-like"/>
    <property type="match status" value="1"/>
</dbReference>
<keyword evidence="4" id="KW-1185">Reference proteome</keyword>
<organism evidence="3 4">
    <name type="scientific">Novilysobacter luteus</name>
    <dbReference type="NCBI Taxonomy" id="2822368"/>
    <lineage>
        <taxon>Bacteria</taxon>
        <taxon>Pseudomonadati</taxon>
        <taxon>Pseudomonadota</taxon>
        <taxon>Gammaproteobacteria</taxon>
        <taxon>Lysobacterales</taxon>
        <taxon>Lysobacteraceae</taxon>
        <taxon>Novilysobacter</taxon>
    </lineage>
</organism>
<proteinExistence type="predicted"/>
<keyword evidence="1" id="KW-0732">Signal</keyword>
<feature type="signal peptide" evidence="1">
    <location>
        <begin position="1"/>
        <end position="20"/>
    </location>
</feature>
<gene>
    <name evidence="3" type="primary">yceI_1</name>
    <name evidence="3" type="ORF">LYB30171_00531</name>
</gene>
<dbReference type="Proteomes" id="UP000680116">
    <property type="component" value="Chromosome"/>
</dbReference>
<dbReference type="Pfam" id="PF04264">
    <property type="entry name" value="YceI"/>
    <property type="match status" value="1"/>
</dbReference>
<feature type="domain" description="Lipid/polyisoprenoid-binding YceI-like" evidence="2">
    <location>
        <begin position="24"/>
        <end position="187"/>
    </location>
</feature>
<dbReference type="InterPro" id="IPR007372">
    <property type="entry name" value="Lipid/polyisoprenoid-bd_YceI"/>
</dbReference>
<dbReference type="PANTHER" id="PTHR34406">
    <property type="entry name" value="PROTEIN YCEI"/>
    <property type="match status" value="1"/>
</dbReference>
<dbReference type="PANTHER" id="PTHR34406:SF1">
    <property type="entry name" value="PROTEIN YCEI"/>
    <property type="match status" value="1"/>
</dbReference>
<feature type="chain" id="PRO_5045664865" evidence="1">
    <location>
        <begin position="21"/>
        <end position="193"/>
    </location>
</feature>
<dbReference type="RefSeq" id="WP_215219527.1">
    <property type="nucleotide sequence ID" value="NZ_OU015430.1"/>
</dbReference>
<evidence type="ECO:0000313" key="3">
    <source>
        <dbReference type="EMBL" id="CAG4969587.1"/>
    </source>
</evidence>
<accession>A0ABM8UD00</accession>
<sequence>MFNKLILAAALATASTAAFADPVRYTIDPSHTDVIAQWSHFGFSNPTAHFGQAEGTIVYDADDVAASSVEVTLPLAGMNSYTAKFDEHLRSSDFFDAAAFPVATFKSTSVEAVGEGKLKVAGVLTIKDNSKPVVLDVTLNKVGENMGGQPTIGFDATTTIKRTDFGVGMYAPAVSDEVRIRITTEAGVPKSAE</sequence>
<evidence type="ECO:0000256" key="1">
    <source>
        <dbReference type="SAM" id="SignalP"/>
    </source>
</evidence>
<dbReference type="SMART" id="SM00867">
    <property type="entry name" value="YceI"/>
    <property type="match status" value="1"/>
</dbReference>
<evidence type="ECO:0000259" key="2">
    <source>
        <dbReference type="SMART" id="SM00867"/>
    </source>
</evidence>
<protein>
    <submittedName>
        <fullName evidence="3">Protein YceI</fullName>
    </submittedName>
</protein>
<dbReference type="InterPro" id="IPR036761">
    <property type="entry name" value="TTHA0802/YceI-like_sf"/>
</dbReference>
<dbReference type="Gene3D" id="2.40.128.110">
    <property type="entry name" value="Lipid/polyisoprenoid-binding, YceI-like"/>
    <property type="match status" value="1"/>
</dbReference>
<dbReference type="EMBL" id="OU015430">
    <property type="protein sequence ID" value="CAG4969587.1"/>
    <property type="molecule type" value="Genomic_DNA"/>
</dbReference>
<name>A0ABM8UD00_9GAMM</name>